<dbReference type="GeneTree" id="ENSGT00650000095054"/>
<accession>A0A2K5SJT9</accession>
<sequence>MLHLHPRPMVTEAEGTGGPGIASLPSSVAHVFFISTLRESVLDTGVGGGAGYKQGSKLSVPHSMIPAANIHTEPYLPAFFSPAGTSSVLRPAASAPSDTEPEHHPSLTISLLCKCITKIRPNLNVAFLER</sequence>
<reference evidence="1" key="2">
    <citation type="submission" date="2025-09" db="UniProtKB">
        <authorList>
            <consortium name="Ensembl"/>
        </authorList>
    </citation>
    <scope>IDENTIFICATION</scope>
</reference>
<protein>
    <submittedName>
        <fullName evidence="1">Age-related maculopathy susceptibility 2</fullName>
    </submittedName>
</protein>
<reference evidence="1" key="1">
    <citation type="submission" date="2025-08" db="UniProtKB">
        <authorList>
            <consortium name="Ensembl"/>
        </authorList>
    </citation>
    <scope>IDENTIFICATION</scope>
</reference>
<dbReference type="Ensembl" id="ENSCCAT00000058470.1">
    <property type="protein sequence ID" value="ENSCCAP00000040656.1"/>
    <property type="gene ID" value="ENSCCAG00000038121.1"/>
</dbReference>
<dbReference type="Proteomes" id="UP000233040">
    <property type="component" value="Unassembled WGS sequence"/>
</dbReference>
<keyword evidence="2" id="KW-1185">Reference proteome</keyword>
<proteinExistence type="predicted"/>
<dbReference type="GO" id="GO:0001917">
    <property type="term" value="C:photoreceptor inner segment"/>
    <property type="evidence" value="ECO:0007669"/>
    <property type="project" value="Ensembl"/>
</dbReference>
<dbReference type="OMA" id="HSMIPAA"/>
<dbReference type="AlphaFoldDB" id="A0A2K5SJT9"/>
<evidence type="ECO:0000313" key="2">
    <source>
        <dbReference type="Proteomes" id="UP000233040"/>
    </source>
</evidence>
<gene>
    <name evidence="1" type="primary">ARMS2</name>
</gene>
<dbReference type="GO" id="GO:0005739">
    <property type="term" value="C:mitochondrion"/>
    <property type="evidence" value="ECO:0007669"/>
    <property type="project" value="Ensembl"/>
</dbReference>
<dbReference type="STRING" id="9516.ENSCCAP00000040656"/>
<dbReference type="GO" id="GO:0001895">
    <property type="term" value="P:retina homeostasis"/>
    <property type="evidence" value="ECO:0007669"/>
    <property type="project" value="Ensembl"/>
</dbReference>
<evidence type="ECO:0000313" key="1">
    <source>
        <dbReference type="Ensembl" id="ENSCCAP00000040656.1"/>
    </source>
</evidence>
<name>A0A2K5SJT9_CEBIM</name>
<organism evidence="1 2">
    <name type="scientific">Cebus imitator</name>
    <name type="common">Panamanian white-faced capuchin</name>
    <name type="synonym">Cebus capucinus imitator</name>
    <dbReference type="NCBI Taxonomy" id="2715852"/>
    <lineage>
        <taxon>Eukaryota</taxon>
        <taxon>Metazoa</taxon>
        <taxon>Chordata</taxon>
        <taxon>Craniata</taxon>
        <taxon>Vertebrata</taxon>
        <taxon>Euteleostomi</taxon>
        <taxon>Mammalia</taxon>
        <taxon>Eutheria</taxon>
        <taxon>Euarchontoglires</taxon>
        <taxon>Primates</taxon>
        <taxon>Haplorrhini</taxon>
        <taxon>Platyrrhini</taxon>
        <taxon>Cebidae</taxon>
        <taxon>Cebinae</taxon>
        <taxon>Cebus</taxon>
    </lineage>
</organism>